<dbReference type="OrthoDB" id="6984782at2"/>
<evidence type="ECO:0000313" key="1">
    <source>
        <dbReference type="EMBL" id="KIP98724.1"/>
    </source>
</evidence>
<dbReference type="EMBL" id="JXQW01000039">
    <property type="protein sequence ID" value="KIP98724.1"/>
    <property type="molecule type" value="Genomic_DNA"/>
</dbReference>
<dbReference type="RefSeq" id="WP_042554586.1">
    <property type="nucleotide sequence ID" value="NZ_JXQW01000039.1"/>
</dbReference>
<organism evidence="1 2">
    <name type="scientific">Pseudomonas fulva</name>
    <dbReference type="NCBI Taxonomy" id="47880"/>
    <lineage>
        <taxon>Bacteria</taxon>
        <taxon>Pseudomonadati</taxon>
        <taxon>Pseudomonadota</taxon>
        <taxon>Gammaproteobacteria</taxon>
        <taxon>Pseudomonadales</taxon>
        <taxon>Pseudomonadaceae</taxon>
        <taxon>Pseudomonas</taxon>
    </lineage>
</organism>
<accession>A0A0D0KHC9</accession>
<sequence length="77" mass="8631">MGQRQTQILKHDLKAVAEDLKWASVDLVKIAERLRGTENEADAWAILRMVGVLINGEDRLNKYAGEVKSGRIVRTKG</sequence>
<gene>
    <name evidence="1" type="ORF">RU08_14690</name>
</gene>
<reference evidence="1 2" key="1">
    <citation type="submission" date="2014-12" db="EMBL/GenBank/DDBJ databases">
        <title>16Stimator: statistical estimation of ribosomal gene copy numbers from draft genome assemblies.</title>
        <authorList>
            <person name="Perisin M.A."/>
            <person name="Vetter M."/>
            <person name="Gilbert J.A."/>
            <person name="Bergelson J."/>
        </authorList>
    </citation>
    <scope>NUCLEOTIDE SEQUENCE [LARGE SCALE GENOMIC DNA]</scope>
    <source>
        <strain evidence="1 2">MEJ086</strain>
    </source>
</reference>
<protein>
    <submittedName>
        <fullName evidence="1">Prophage PssSM-02</fullName>
    </submittedName>
</protein>
<dbReference type="AlphaFoldDB" id="A0A0D0KHC9"/>
<evidence type="ECO:0000313" key="2">
    <source>
        <dbReference type="Proteomes" id="UP000032068"/>
    </source>
</evidence>
<dbReference type="Proteomes" id="UP000032068">
    <property type="component" value="Unassembled WGS sequence"/>
</dbReference>
<name>A0A0D0KHC9_9PSED</name>
<comment type="caution">
    <text evidence="1">The sequence shown here is derived from an EMBL/GenBank/DDBJ whole genome shotgun (WGS) entry which is preliminary data.</text>
</comment>
<proteinExistence type="predicted"/>